<keyword evidence="2" id="KW-1185">Reference proteome</keyword>
<proteinExistence type="predicted"/>
<dbReference type="RefSeq" id="WP_176993322.1">
    <property type="nucleotide sequence ID" value="NZ_FNDJ01000010.1"/>
</dbReference>
<reference evidence="1 2" key="1">
    <citation type="submission" date="2016-10" db="EMBL/GenBank/DDBJ databases">
        <authorList>
            <person name="de Groot N.N."/>
        </authorList>
    </citation>
    <scope>NUCLEOTIDE SEQUENCE [LARGE SCALE GENOMIC DNA]</scope>
    <source>
        <strain evidence="1 2">CGMCC 4.6533</strain>
    </source>
</reference>
<sequence length="129" mass="13953">MPIPPPEEDREYVEQIYATTRRAMRGLQAAQAAIGQVVGRAASEDDLVKATAGGRGDITGLRIDPRAMRLHEGELARQVTAVLQAAQQDAALQAQQIASKAMGEVPELPKPLGETFVRARAEQVIRDLL</sequence>
<protein>
    <submittedName>
        <fullName evidence="1">YbaB/EbfC DNA-binding family protein</fullName>
    </submittedName>
</protein>
<gene>
    <name evidence="1" type="ORF">SAMN05421869_11018</name>
</gene>
<dbReference type="InterPro" id="IPR004401">
    <property type="entry name" value="YbaB/EbfC"/>
</dbReference>
<evidence type="ECO:0000313" key="1">
    <source>
        <dbReference type="EMBL" id="SDJ34481.1"/>
    </source>
</evidence>
<dbReference type="Pfam" id="PF02575">
    <property type="entry name" value="YbaB_DNA_bd"/>
    <property type="match status" value="1"/>
</dbReference>
<name>A0A1G8SYZ8_9ACTN</name>
<evidence type="ECO:0000313" key="2">
    <source>
        <dbReference type="Proteomes" id="UP000199202"/>
    </source>
</evidence>
<dbReference type="Gene3D" id="3.30.1310.10">
    <property type="entry name" value="Nucleoid-associated protein YbaB-like domain"/>
    <property type="match status" value="1"/>
</dbReference>
<dbReference type="SUPFAM" id="SSF82607">
    <property type="entry name" value="YbaB-like"/>
    <property type="match status" value="1"/>
</dbReference>
<keyword evidence="1" id="KW-0238">DNA-binding</keyword>
<accession>A0A1G8SYZ8</accession>
<dbReference type="GO" id="GO:0003677">
    <property type="term" value="F:DNA binding"/>
    <property type="evidence" value="ECO:0007669"/>
    <property type="project" value="UniProtKB-KW"/>
</dbReference>
<dbReference type="STRING" id="633440.SAMN05421869_11018"/>
<dbReference type="EMBL" id="FNDJ01000010">
    <property type="protein sequence ID" value="SDJ34481.1"/>
    <property type="molecule type" value="Genomic_DNA"/>
</dbReference>
<dbReference type="AlphaFoldDB" id="A0A1G8SYZ8"/>
<organism evidence="1 2">
    <name type="scientific">Nonomuraea jiangxiensis</name>
    <dbReference type="NCBI Taxonomy" id="633440"/>
    <lineage>
        <taxon>Bacteria</taxon>
        <taxon>Bacillati</taxon>
        <taxon>Actinomycetota</taxon>
        <taxon>Actinomycetes</taxon>
        <taxon>Streptosporangiales</taxon>
        <taxon>Streptosporangiaceae</taxon>
        <taxon>Nonomuraea</taxon>
    </lineage>
</organism>
<dbReference type="InterPro" id="IPR036894">
    <property type="entry name" value="YbaB-like_sf"/>
</dbReference>
<dbReference type="Proteomes" id="UP000199202">
    <property type="component" value="Unassembled WGS sequence"/>
</dbReference>